<dbReference type="RefSeq" id="WP_169791364.1">
    <property type="nucleotide sequence ID" value="NZ_CP011125.1"/>
</dbReference>
<evidence type="ECO:0000313" key="3">
    <source>
        <dbReference type="Proteomes" id="UP000034883"/>
    </source>
</evidence>
<reference evidence="2 3" key="1">
    <citation type="submission" date="2015-03" db="EMBL/GenBank/DDBJ databases">
        <title>Genome assembly of Sandaracinus amylolyticus DSM 53668.</title>
        <authorList>
            <person name="Sharma G."/>
            <person name="Subramanian S."/>
        </authorList>
    </citation>
    <scope>NUCLEOTIDE SEQUENCE [LARGE SCALE GENOMIC DNA]</scope>
    <source>
        <strain evidence="2 3">DSM 53668</strain>
    </source>
</reference>
<dbReference type="EMBL" id="CP011125">
    <property type="protein sequence ID" value="AKF04280.1"/>
    <property type="molecule type" value="Genomic_DNA"/>
</dbReference>
<organism evidence="2 3">
    <name type="scientific">Sandaracinus amylolyticus</name>
    <dbReference type="NCBI Taxonomy" id="927083"/>
    <lineage>
        <taxon>Bacteria</taxon>
        <taxon>Pseudomonadati</taxon>
        <taxon>Myxococcota</taxon>
        <taxon>Polyangia</taxon>
        <taxon>Polyangiales</taxon>
        <taxon>Sandaracinaceae</taxon>
        <taxon>Sandaracinus</taxon>
    </lineage>
</organism>
<keyword evidence="1" id="KW-1133">Transmembrane helix</keyword>
<protein>
    <recommendedName>
        <fullName evidence="4">Transmembrane protein</fullName>
    </recommendedName>
</protein>
<keyword evidence="1" id="KW-0472">Membrane</keyword>
<feature type="transmembrane region" description="Helical" evidence="1">
    <location>
        <begin position="98"/>
        <end position="117"/>
    </location>
</feature>
<proteinExistence type="predicted"/>
<evidence type="ECO:0000256" key="1">
    <source>
        <dbReference type="SAM" id="Phobius"/>
    </source>
</evidence>
<dbReference type="AlphaFoldDB" id="A0A0F6W0G9"/>
<gene>
    <name evidence="2" type="ORF">DB32_001429</name>
</gene>
<name>A0A0F6W0G9_9BACT</name>
<feature type="transmembrane region" description="Helical" evidence="1">
    <location>
        <begin position="73"/>
        <end position="91"/>
    </location>
</feature>
<sequence>MVLRAVVELVLASSLGVAPLGAVLWTGLVVDVALGALILVGSARAIAIALLRVGFGMLVVLLVAIGARVISLALVDALGSAAVLAALGGVPGPARRRAAVALFVAHVLGVVVFLAAWRAPADGLGAEVTVLEGSGLPYRISFPSNGWRMRDAELVRVEAPDALAWLVRPDVGGNVMVAARLGADPSTTDLDEVEQRVLSELGETNVEVLSREPLGSGRLVRMRAQFGGIDGYAVVALHLVPGVEYRVLGSVDMRNTSSELESELEAIVRSFEPGQ</sequence>
<keyword evidence="1" id="KW-0812">Transmembrane</keyword>
<dbReference type="KEGG" id="samy:DB32_001429"/>
<accession>A0A0F6W0G9</accession>
<feature type="transmembrane region" description="Helical" evidence="1">
    <location>
        <begin position="47"/>
        <end position="67"/>
    </location>
</feature>
<keyword evidence="3" id="KW-1185">Reference proteome</keyword>
<feature type="transmembrane region" description="Helical" evidence="1">
    <location>
        <begin position="20"/>
        <end position="40"/>
    </location>
</feature>
<evidence type="ECO:0000313" key="2">
    <source>
        <dbReference type="EMBL" id="AKF04280.1"/>
    </source>
</evidence>
<evidence type="ECO:0008006" key="4">
    <source>
        <dbReference type="Google" id="ProtNLM"/>
    </source>
</evidence>
<dbReference type="Proteomes" id="UP000034883">
    <property type="component" value="Chromosome"/>
</dbReference>